<keyword evidence="1" id="KW-1133">Transmembrane helix</keyword>
<evidence type="ECO:0000256" key="1">
    <source>
        <dbReference type="SAM" id="Phobius"/>
    </source>
</evidence>
<dbReference type="ExpressionAtlas" id="Q9SF88">
    <property type="expression patterns" value="baseline and differential"/>
</dbReference>
<proteinExistence type="predicted"/>
<sequence length="102" mass="11476">MEKYFGNAYRGDPGVPHADADRFVNIWIGSAAFSVLTWVNPYMWQLSNQFKYFSLSLSLELSNSNLGTFGFSCLISELGFLFMCFCSSLNCSGENYVLILLV</sequence>
<accession>Q9SF88</accession>
<protein>
    <submittedName>
        <fullName evidence="2">F8A24.9 protein</fullName>
    </submittedName>
</protein>
<keyword evidence="1" id="KW-0472">Membrane</keyword>
<keyword evidence="1" id="KW-0812">Transmembrane</keyword>
<reference key="1">
    <citation type="journal article" date="2000" name="Nature">
        <title>Sequence and analysis of chromosome 3 of the plant Arabidopsis thaliana.</title>
        <authorList>
            <consortium name="European Union Chromosome 3 Arabidopsis Sequencing Consortium"/>
            <consortium name="Institute for Genomic Research"/>
            <consortium name="Kazusa DNA Research Institute"/>
            <person name="Salanoubat M."/>
            <person name="Lemcke K."/>
            <person name="Rieger M."/>
            <person name="Ansorge W."/>
            <person name="Unseld M."/>
            <person name="Fartmann B."/>
            <person name="Valle G."/>
            <person name="Blocker H."/>
            <person name="Perez-Alonso M."/>
            <person name="Obermaier B."/>
            <person name="Delseny M."/>
            <person name="Boutry M."/>
            <person name="Grivell L.A."/>
            <person name="Mache R."/>
            <person name="Puigdomenech P."/>
            <person name="De Simone V."/>
            <person name="Choisne N."/>
            <person name="Artiguenave F."/>
            <person name="Robert C."/>
            <person name="Brottier P."/>
            <person name="Wincker P."/>
            <person name="Cattolico L."/>
            <person name="Weissenbach J."/>
            <person name="Saurin W."/>
            <person name="Quetier F."/>
            <person name="Schafer M."/>
            <person name="Muller-Auer S."/>
            <person name="Gabel C."/>
            <person name="Fuchs M."/>
            <person name="Benes V."/>
            <person name="Wurmbach E."/>
            <person name="Drzonek H."/>
            <person name="Erfle H."/>
            <person name="Jordan N."/>
            <person name="Bangert S."/>
            <person name="Wiedelmann R."/>
            <person name="Kranz H."/>
            <person name="Voss H."/>
            <person name="Holland R."/>
            <person name="Brandt P."/>
            <person name="Nyakatura G."/>
            <person name="Vezzi A."/>
            <person name="D'Angelo M."/>
            <person name="Pallavicini A."/>
            <person name="Toppo S."/>
            <person name="Simionati B."/>
            <person name="Conrad A."/>
            <person name="Hornischer K."/>
            <person name="Kauer G."/>
            <person name="Lohnert T.H."/>
            <person name="Nordsiek G."/>
            <person name="Reichelt J."/>
            <person name="Scharfe M."/>
            <person name="Schon O."/>
            <person name="Bargues M."/>
            <person name="Terol J."/>
            <person name="Climent J."/>
            <person name="Navarro P."/>
            <person name="Collado C."/>
            <person name="Perez-Perez A."/>
            <person name="Ottenwalder B."/>
            <person name="Duchemin D."/>
            <person name="Cooke R."/>
            <person name="Laudie M."/>
            <person name="Berger-Llauro C."/>
            <person name="Purnelle B."/>
            <person name="Masuy D."/>
            <person name="de Haan M."/>
            <person name="Maarse A.C."/>
            <person name="Alcaraz J.P."/>
            <person name="Cottet A."/>
            <person name="Casacuberta E."/>
            <person name="Monfort A."/>
            <person name="Argiriou A."/>
            <person name="flores M."/>
            <person name="Liguori R."/>
            <person name="Vitale D."/>
            <person name="Mannhaupt G."/>
            <person name="Haase D."/>
            <person name="Schoof H."/>
            <person name="Rudd S."/>
            <person name="Zaccaria P."/>
            <person name="Mewes H.W."/>
            <person name="Mayer K.F."/>
            <person name="Kaul S."/>
            <person name="Town C.D."/>
            <person name="Koo H.L."/>
            <person name="Tallon L.J."/>
            <person name="Jenkins J."/>
            <person name="Rooney T."/>
            <person name="Rizzo M."/>
            <person name="Walts A."/>
            <person name="Utterback T."/>
            <person name="Fujii C.Y."/>
            <person name="Shea T.P."/>
            <person name="Creasy T.H."/>
            <person name="Haas B."/>
            <person name="Maiti R."/>
            <person name="Wu D."/>
            <person name="Peterson J."/>
            <person name="Van Aken S."/>
            <person name="Pai G."/>
            <person name="Militscher J."/>
            <person name="Sellers P."/>
            <person name="Gill J.E."/>
            <person name="Feldblyum T.V."/>
            <person name="Preuss D."/>
            <person name="Lin X."/>
            <person name="Nierman W.C."/>
            <person name="Salzberg S.L."/>
            <person name="White O."/>
            <person name="Venter J.C."/>
            <person name="Fraser C.M."/>
            <person name="Kaneko T."/>
            <person name="Nakamura Y."/>
            <person name="Sato S."/>
            <person name="Kato T."/>
            <person name="Asamizu E."/>
            <person name="Sasamoto S."/>
            <person name="Kimura T."/>
            <person name="Idesawa K."/>
            <person name="Kawashima K."/>
            <person name="Kishida Y."/>
            <person name="Kiyokawa C."/>
            <person name="Kohara M."/>
            <person name="Matsumoto M."/>
            <person name="Matsuno A."/>
            <person name="Muraki A."/>
            <person name="Nakayama S."/>
            <person name="Nakazaki N."/>
            <person name="Shinpo S."/>
            <person name="Takeuchi C."/>
            <person name="Wada T."/>
            <person name="Watanabe A."/>
            <person name="Yamada M."/>
            <person name="Yasuda M."/>
            <person name="Tabata S."/>
        </authorList>
    </citation>
    <scope>NUCLEOTIDE SEQUENCE [LARGE SCALE GENOMIC DNA]</scope>
    <source>
        <strain>cv. Columbia</strain>
    </source>
</reference>
<name>Q9SF88_ARATH</name>
<gene>
    <name evidence="2" type="primary">F8A24.9</name>
</gene>
<dbReference type="AlphaFoldDB" id="Q9SF88"/>
<feature type="transmembrane region" description="Helical" evidence="1">
    <location>
        <begin position="23"/>
        <end position="44"/>
    </location>
</feature>
<feature type="transmembrane region" description="Helical" evidence="1">
    <location>
        <begin position="64"/>
        <end position="86"/>
    </location>
</feature>
<evidence type="ECO:0000313" key="2">
    <source>
        <dbReference type="EMBL" id="AAF23250.1"/>
    </source>
</evidence>
<reference evidence="2" key="2">
    <citation type="submission" date="2001-01" db="EMBL/GenBank/DDBJ databases">
        <title>Arabidopsis thaliana chromosome III BAC F8A24 genomic sequence.</title>
        <authorList>
            <person name="Lin X."/>
            <person name="Kaul S."/>
            <person name="Town C.D."/>
            <person name="Benito M.-I."/>
            <person name="Creasy T.H."/>
            <person name="Haas B."/>
            <person name="Ronning C.M."/>
            <person name="Koo H."/>
            <person name="Fujii C.Y."/>
            <person name="Utterback T.R."/>
            <person name="Barnstead M.E."/>
            <person name="Bowman C.L."/>
            <person name="White O."/>
            <person name="Nierman W.C."/>
            <person name="Fraser C.M."/>
        </authorList>
    </citation>
    <scope>NUCLEOTIDE SEQUENCE</scope>
</reference>
<organism evidence="2">
    <name type="scientific">Arabidopsis thaliana</name>
    <name type="common">Mouse-ear cress</name>
    <dbReference type="NCBI Taxonomy" id="3702"/>
    <lineage>
        <taxon>Eukaryota</taxon>
        <taxon>Viridiplantae</taxon>
        <taxon>Streptophyta</taxon>
        <taxon>Embryophyta</taxon>
        <taxon>Tracheophyta</taxon>
        <taxon>Spermatophyta</taxon>
        <taxon>Magnoliopsida</taxon>
        <taxon>eudicotyledons</taxon>
        <taxon>Gunneridae</taxon>
        <taxon>Pentapetalae</taxon>
        <taxon>rosids</taxon>
        <taxon>malvids</taxon>
        <taxon>Brassicales</taxon>
        <taxon>Brassicaceae</taxon>
        <taxon>Camelineae</taxon>
        <taxon>Arabidopsis</taxon>
    </lineage>
</organism>
<dbReference type="PANTHER" id="PTHR36360:SF1">
    <property type="entry name" value="ACTIN T1-LIKE PROTEIN"/>
    <property type="match status" value="1"/>
</dbReference>
<dbReference type="PANTHER" id="PTHR36360">
    <property type="entry name" value="ACTIN T1-LIKE PROTEIN"/>
    <property type="match status" value="1"/>
</dbReference>
<dbReference type="EMBL" id="AC015985">
    <property type="protein sequence ID" value="AAF23250.1"/>
    <property type="molecule type" value="Genomic_DNA"/>
</dbReference>